<dbReference type="OrthoDB" id="5903604at2"/>
<comment type="caution">
    <text evidence="2">The sequence shown here is derived from an EMBL/GenBank/DDBJ whole genome shotgun (WGS) entry which is preliminary data.</text>
</comment>
<dbReference type="AlphaFoldDB" id="A0A5M4AZ54"/>
<evidence type="ECO:0000256" key="1">
    <source>
        <dbReference type="SAM" id="Coils"/>
    </source>
</evidence>
<dbReference type="Pfam" id="PF14253">
    <property type="entry name" value="AbiH"/>
    <property type="match status" value="1"/>
</dbReference>
<keyword evidence="1" id="KW-0175">Coiled coil</keyword>
<dbReference type="Proteomes" id="UP000391834">
    <property type="component" value="Unassembled WGS sequence"/>
</dbReference>
<evidence type="ECO:0000313" key="3">
    <source>
        <dbReference type="Proteomes" id="UP000391834"/>
    </source>
</evidence>
<organism evidence="2 3">
    <name type="scientific">Prolixibacter bellariivorans</name>
    <dbReference type="NCBI Taxonomy" id="314319"/>
    <lineage>
        <taxon>Bacteria</taxon>
        <taxon>Pseudomonadati</taxon>
        <taxon>Bacteroidota</taxon>
        <taxon>Bacteroidia</taxon>
        <taxon>Marinilabiliales</taxon>
        <taxon>Prolixibacteraceae</taxon>
        <taxon>Prolixibacter</taxon>
    </lineage>
</organism>
<feature type="coiled-coil region" evidence="1">
    <location>
        <begin position="142"/>
        <end position="180"/>
    </location>
</feature>
<gene>
    <name evidence="2" type="ORF">PbJCM13498_20450</name>
</gene>
<dbReference type="RefSeq" id="WP_051539150.1">
    <property type="nucleotide sequence ID" value="NZ_BLAX01000001.1"/>
</dbReference>
<reference evidence="2 3" key="1">
    <citation type="submission" date="2019-10" db="EMBL/GenBank/DDBJ databases">
        <title>Prolixibacter strains distinguished by the presence of nitrate reductase genes were adept at nitrate-dependent anaerobic corrosion of metallic iron and carbon steel.</title>
        <authorList>
            <person name="Iino T."/>
            <person name="Shono N."/>
            <person name="Ito K."/>
            <person name="Nakamura R."/>
            <person name="Sueoka K."/>
            <person name="Harayama S."/>
            <person name="Ohkuma M."/>
        </authorList>
    </citation>
    <scope>NUCLEOTIDE SEQUENCE [LARGE SCALE GENOMIC DNA]</scope>
    <source>
        <strain evidence="2 3">JCM 13498</strain>
    </source>
</reference>
<sequence>MNRLIIIGNGFDLAHGLETSCKHFVLHYLSKVWSKLMNGSYEDKLLTIRRSSDYFDKNDLNYSNETALSIFKKIDKNTSNGPDDASMVFKSKFFKAIFKKILTLNWADIETEYFNELFHIIEKTNKSNAERIDLDSHKHAEIKKLNEELDYLQDILIKYLKDQEREFLEKNDINEEYENLFSESIYEGEKVQPRLEHPKSNLFLNFNYTSTLTKYNQNGNIIHIHGTLDDNPIFGFGDDTSPKYTTLEDEYNNEALKKIKSFKYLDNDKYSKLIHFINLDDFQIHIYGHSCGVSDRTLFKQIFEHTHCKKIKIFYHNQSDFEEKKYEISRHFKNKVEFLSKVVSFDNLREMPQIKK</sequence>
<evidence type="ECO:0008006" key="4">
    <source>
        <dbReference type="Google" id="ProtNLM"/>
    </source>
</evidence>
<keyword evidence="3" id="KW-1185">Reference proteome</keyword>
<dbReference type="EMBL" id="BLAX01000001">
    <property type="protein sequence ID" value="GET33182.1"/>
    <property type="molecule type" value="Genomic_DNA"/>
</dbReference>
<protein>
    <recommendedName>
        <fullName evidence="4">Bacteriophage abortive infection AbiH</fullName>
    </recommendedName>
</protein>
<proteinExistence type="predicted"/>
<name>A0A5M4AZ54_9BACT</name>
<accession>A0A5M4AZ54</accession>
<dbReference type="InterPro" id="IPR025935">
    <property type="entry name" value="AbiH"/>
</dbReference>
<evidence type="ECO:0000313" key="2">
    <source>
        <dbReference type="EMBL" id="GET33182.1"/>
    </source>
</evidence>